<evidence type="ECO:0000313" key="2">
    <source>
        <dbReference type="Proteomes" id="UP000504610"/>
    </source>
</evidence>
<dbReference type="PANTHER" id="PTHR32254:SF13">
    <property type="entry name" value="PROTEIN, PUTATIVE (DUF1068)-RELATED"/>
    <property type="match status" value="1"/>
</dbReference>
<name>A0A6J0MYC2_RAPSA</name>
<keyword evidence="2" id="KW-1185">Reference proteome</keyword>
<gene>
    <name evidence="3" type="primary">LOC108847825</name>
</gene>
<accession>A0A6J0MYC2</accession>
<dbReference type="AlphaFoldDB" id="A0A6J0MYC2"/>
<reference evidence="2" key="1">
    <citation type="journal article" date="2019" name="Database">
        <title>The radish genome database (RadishGD): an integrated information resource for radish genomics.</title>
        <authorList>
            <person name="Yu H.J."/>
            <person name="Baek S."/>
            <person name="Lee Y.J."/>
            <person name="Cho A."/>
            <person name="Mun J.H."/>
        </authorList>
    </citation>
    <scope>NUCLEOTIDE SEQUENCE [LARGE SCALE GENOMIC DNA]</scope>
    <source>
        <strain evidence="2">cv. WK10039</strain>
    </source>
</reference>
<dbReference type="Pfam" id="PF06364">
    <property type="entry name" value="DUF1068"/>
    <property type="match status" value="1"/>
</dbReference>
<reference evidence="3" key="2">
    <citation type="submission" date="2025-08" db="UniProtKB">
        <authorList>
            <consortium name="RefSeq"/>
        </authorList>
    </citation>
    <scope>IDENTIFICATION</scope>
    <source>
        <tissue evidence="3">Leaf</tissue>
    </source>
</reference>
<dbReference type="InterPro" id="IPR010471">
    <property type="entry name" value="DUF1068"/>
</dbReference>
<dbReference type="GeneID" id="108847825"/>
<dbReference type="PANTHER" id="PTHR32254">
    <property type="entry name" value="EXPRESSED PROTEIN"/>
    <property type="match status" value="1"/>
</dbReference>
<organism evidence="2 3">
    <name type="scientific">Raphanus sativus</name>
    <name type="common">Radish</name>
    <name type="synonym">Raphanus raphanistrum var. sativus</name>
    <dbReference type="NCBI Taxonomy" id="3726"/>
    <lineage>
        <taxon>Eukaryota</taxon>
        <taxon>Viridiplantae</taxon>
        <taxon>Streptophyta</taxon>
        <taxon>Embryophyta</taxon>
        <taxon>Tracheophyta</taxon>
        <taxon>Spermatophyta</taxon>
        <taxon>Magnoliopsida</taxon>
        <taxon>eudicotyledons</taxon>
        <taxon>Gunneridae</taxon>
        <taxon>Pentapetalae</taxon>
        <taxon>rosids</taxon>
        <taxon>malvids</taxon>
        <taxon>Brassicales</taxon>
        <taxon>Brassicaceae</taxon>
        <taxon>Brassiceae</taxon>
        <taxon>Raphanus</taxon>
    </lineage>
</organism>
<sequence>MIRRQKKTVKVVTGVMGLCILAYIAVPSLYWHLNETIEDSLHSSCPPCVCDCSSQPLLSIPDGLSNHSFLDCMRREEGSEESESSFTEMVAEELKLREAQAQEDEWRADRLLLDAKKAASQYQKEADKCSMGMETCEQAREKSEGALDEQRRLSYMWELRARQNGWKEVANVVVSSDNL</sequence>
<proteinExistence type="predicted"/>
<keyword evidence="1" id="KW-0472">Membrane</keyword>
<evidence type="ECO:0000313" key="3">
    <source>
        <dbReference type="RefSeq" id="XP_018476671.1"/>
    </source>
</evidence>
<dbReference type="OrthoDB" id="1100293at2759"/>
<feature type="transmembrane region" description="Helical" evidence="1">
    <location>
        <begin position="12"/>
        <end position="33"/>
    </location>
</feature>
<evidence type="ECO:0000256" key="1">
    <source>
        <dbReference type="SAM" id="Phobius"/>
    </source>
</evidence>
<dbReference type="RefSeq" id="XP_018476671.1">
    <property type="nucleotide sequence ID" value="XM_018621169.2"/>
</dbReference>
<dbReference type="Proteomes" id="UP000504610">
    <property type="component" value="Chromosome 3"/>
</dbReference>
<keyword evidence="1" id="KW-0812">Transmembrane</keyword>
<dbReference type="KEGG" id="rsz:108847825"/>
<protein>
    <submittedName>
        <fullName evidence="3">Uncharacterized protein LOC108847825</fullName>
    </submittedName>
</protein>
<keyword evidence="1" id="KW-1133">Transmembrane helix</keyword>